<accession>A0A168L4Q4</accession>
<dbReference type="OrthoDB" id="21470at2759"/>
<dbReference type="GO" id="GO:0016616">
    <property type="term" value="F:oxidoreductase activity, acting on the CH-OH group of donors, NAD or NADP as acceptor"/>
    <property type="evidence" value="ECO:0007669"/>
    <property type="project" value="InterPro"/>
</dbReference>
<dbReference type="Gene3D" id="3.90.110.10">
    <property type="entry name" value="Lactate dehydrogenase/glycoside hydrolase, family 4, C-terminal"/>
    <property type="match status" value="1"/>
</dbReference>
<feature type="compositionally biased region" description="Pro residues" evidence="1">
    <location>
        <begin position="164"/>
        <end position="173"/>
    </location>
</feature>
<feature type="compositionally biased region" description="Basic residues" evidence="1">
    <location>
        <begin position="258"/>
        <end position="267"/>
    </location>
</feature>
<dbReference type="AlphaFoldDB" id="A0A168L4Q4"/>
<dbReference type="Pfam" id="PF04818">
    <property type="entry name" value="CID"/>
    <property type="match status" value="1"/>
</dbReference>
<dbReference type="InParanoid" id="A0A168L4Q4"/>
<dbReference type="InterPro" id="IPR056721">
    <property type="entry name" value="DUF7819"/>
</dbReference>
<dbReference type="InterPro" id="IPR008942">
    <property type="entry name" value="ENTH_VHS"/>
</dbReference>
<reference evidence="3" key="1">
    <citation type="submission" date="2016-04" db="EMBL/GenBank/DDBJ databases">
        <authorList>
            <person name="Evans L.H."/>
            <person name="Alamgir A."/>
            <person name="Owens N."/>
            <person name="Weber N.D."/>
            <person name="Virtaneva K."/>
            <person name="Barbian K."/>
            <person name="Babar A."/>
            <person name="Rosenke K."/>
        </authorList>
    </citation>
    <scope>NUCLEOTIDE SEQUENCE [LARGE SCALE GENOMIC DNA]</scope>
    <source>
        <strain evidence="3">CBS 101.48</strain>
    </source>
</reference>
<feature type="region of interest" description="Disordered" evidence="1">
    <location>
        <begin position="135"/>
        <end position="179"/>
    </location>
</feature>
<evidence type="ECO:0000313" key="4">
    <source>
        <dbReference type="Proteomes" id="UP000078561"/>
    </source>
</evidence>
<evidence type="ECO:0000256" key="1">
    <source>
        <dbReference type="SAM" id="MobiDB-lite"/>
    </source>
</evidence>
<protein>
    <recommendedName>
        <fullName evidence="2">CID domain-containing protein</fullName>
    </recommendedName>
</protein>
<dbReference type="PANTHER" id="PTHR12323">
    <property type="entry name" value="SR-RELATED CTD ASSOCIATED FACTOR 6"/>
    <property type="match status" value="1"/>
</dbReference>
<dbReference type="InterPro" id="IPR006569">
    <property type="entry name" value="CID_dom"/>
</dbReference>
<dbReference type="STRING" id="4829.A0A168L4Q4"/>
<name>A0A168L4Q4_ABSGL</name>
<sequence>MLPYQQHCHTIHTNSGRLLAGKQWIVKNCQQPDQCEAVLDYMNSLSSISPRFSQRLYLLYLIDSVLHYAVRRHLVWMKDVLLSRASPMLYLAYTCPGASIEQQQAKVLKVVDLWGEKQLFDKAVIQRLRYEINQGTTSRHPPTFDHQQPLQSSHQETTHYLTKRPPPPPPPPSRSSRPYYELPAGLMTVALKIDQPPYTPIDPNAIREKPPHHRHNPPSQDMLNAVNDFYAGLNLDHPLTSSSADAIFTLGWEENGEHRHHHRHHHRSEPSSMTSRSNSDERNYTHHKSSRSHSSSSSSHRRYPPPASPPPQDSSSSSMTMMMMMAPNGGRLGLGHDSSADVFDEFRKRSSYNFIKEVSRRDTSAGPKCYNCGKLKENWVGNIMFESTLIVEKKGDAWFGASGSVMQLVGALLNPDDAHALHTVVCTWHPQLEVCASFPVILTNQGIVSTIDIPLEDADKDSLISMALEQTLSV</sequence>
<dbReference type="Pfam" id="PF25127">
    <property type="entry name" value="DUF7819"/>
    <property type="match status" value="1"/>
</dbReference>
<proteinExistence type="predicted"/>
<dbReference type="GO" id="GO:0048471">
    <property type="term" value="C:perinuclear region of cytoplasm"/>
    <property type="evidence" value="ECO:0007669"/>
    <property type="project" value="TreeGrafter"/>
</dbReference>
<dbReference type="Proteomes" id="UP000078561">
    <property type="component" value="Unassembled WGS sequence"/>
</dbReference>
<gene>
    <name evidence="3" type="primary">ABSGL_01434.1 scaffold 1580</name>
</gene>
<dbReference type="Gene3D" id="1.25.40.90">
    <property type="match status" value="1"/>
</dbReference>
<feature type="region of interest" description="Disordered" evidence="1">
    <location>
        <begin position="258"/>
        <end position="319"/>
    </location>
</feature>
<evidence type="ECO:0000313" key="3">
    <source>
        <dbReference type="EMBL" id="SAL96066.1"/>
    </source>
</evidence>
<feature type="region of interest" description="Disordered" evidence="1">
    <location>
        <begin position="195"/>
        <end position="223"/>
    </location>
</feature>
<dbReference type="SUPFAM" id="SSF56327">
    <property type="entry name" value="LDH C-terminal domain-like"/>
    <property type="match status" value="1"/>
</dbReference>
<organism evidence="3">
    <name type="scientific">Absidia glauca</name>
    <name type="common">Pin mould</name>
    <dbReference type="NCBI Taxonomy" id="4829"/>
    <lineage>
        <taxon>Eukaryota</taxon>
        <taxon>Fungi</taxon>
        <taxon>Fungi incertae sedis</taxon>
        <taxon>Mucoromycota</taxon>
        <taxon>Mucoromycotina</taxon>
        <taxon>Mucoromycetes</taxon>
        <taxon>Mucorales</taxon>
        <taxon>Cunninghamellaceae</taxon>
        <taxon>Absidia</taxon>
    </lineage>
</organism>
<dbReference type="OMA" id="NYQGQWP"/>
<feature type="domain" description="CID" evidence="2">
    <location>
        <begin position="1"/>
        <end position="136"/>
    </location>
</feature>
<dbReference type="PANTHER" id="PTHR12323:SF0">
    <property type="entry name" value="CALCIUM HOMEOSTASIS ENDOPLASMIC RETICULUM PROTEIN"/>
    <property type="match status" value="1"/>
</dbReference>
<dbReference type="PROSITE" id="PS51391">
    <property type="entry name" value="CID"/>
    <property type="match status" value="1"/>
</dbReference>
<dbReference type="InterPro" id="IPR015955">
    <property type="entry name" value="Lactate_DH/Glyco_Ohase_4_C"/>
</dbReference>
<evidence type="ECO:0000259" key="2">
    <source>
        <dbReference type="PROSITE" id="PS51391"/>
    </source>
</evidence>
<keyword evidence="4" id="KW-1185">Reference proteome</keyword>
<feature type="compositionally biased region" description="Polar residues" evidence="1">
    <location>
        <begin position="135"/>
        <end position="160"/>
    </location>
</feature>
<dbReference type="EMBL" id="LT550653">
    <property type="protein sequence ID" value="SAL96066.1"/>
    <property type="molecule type" value="Genomic_DNA"/>
</dbReference>
<dbReference type="GO" id="GO:0006874">
    <property type="term" value="P:intracellular calcium ion homeostasis"/>
    <property type="evidence" value="ECO:0007669"/>
    <property type="project" value="TreeGrafter"/>
</dbReference>